<gene>
    <name evidence="1" type="ORF">FHR36_003873</name>
</gene>
<accession>A0ABT1IZZ6</accession>
<dbReference type="InterPro" id="IPR047659">
    <property type="entry name" value="T7SS_assoc"/>
</dbReference>
<protein>
    <recommendedName>
        <fullName evidence="3">Type III secretion system (T3SS) SseB-like protein</fullName>
    </recommendedName>
</protein>
<sequence>MSQHWNSPRLTEDLSFTLVDGPPEYPNSTDGPVEYVVVANTVGVVGYLWASVASDAAGVVQRDAAGSEGFNAMVAWVARLRDARARELAPAQALAELAEYDGGPYMGRAVPGERYVTGSLDNLESLAKTGWRLHPKPADPRSPGELREEFLRKAAEKAARKKAGPQHPPLTYAQRVRARTRPGGWIVVPDPAFAEDSCPAYGEVGRWQVDHQGVPVRYLPNSDHLPSPLALGMREPENAVEAAVQRFAAEHLAKEDLLPVLLDAPLTVRVAAEAPGLYLEANRYGGGEVSAYTSGSLVPAGWSEHRVLTGRQIAAMAPGAVLALNPGQEPDASVGLAALRRLDLARADAGRRPVSPGGGDAPPAS</sequence>
<dbReference type="Proteomes" id="UP001206483">
    <property type="component" value="Unassembled WGS sequence"/>
</dbReference>
<dbReference type="NCBIfam" id="NF033532">
    <property type="entry name" value="lone7para_assoc"/>
    <property type="match status" value="1"/>
</dbReference>
<keyword evidence="2" id="KW-1185">Reference proteome</keyword>
<evidence type="ECO:0000313" key="1">
    <source>
        <dbReference type="EMBL" id="MCP2310740.1"/>
    </source>
</evidence>
<name>A0ABT1IZZ6_9ACTN</name>
<proteinExistence type="predicted"/>
<reference evidence="1 2" key="1">
    <citation type="submission" date="2022-06" db="EMBL/GenBank/DDBJ databases">
        <title>Sequencing the genomes of 1000 actinobacteria strains.</title>
        <authorList>
            <person name="Klenk H.-P."/>
        </authorList>
    </citation>
    <scope>NUCLEOTIDE SEQUENCE [LARGE SCALE GENOMIC DNA]</scope>
    <source>
        <strain evidence="1 2">DSM 41656</strain>
    </source>
</reference>
<dbReference type="EMBL" id="JAMZDX010000003">
    <property type="protein sequence ID" value="MCP2310740.1"/>
    <property type="molecule type" value="Genomic_DNA"/>
</dbReference>
<comment type="caution">
    <text evidence="1">The sequence shown here is derived from an EMBL/GenBank/DDBJ whole genome shotgun (WGS) entry which is preliminary data.</text>
</comment>
<evidence type="ECO:0000313" key="2">
    <source>
        <dbReference type="Proteomes" id="UP001206483"/>
    </source>
</evidence>
<dbReference type="RefSeq" id="WP_253798990.1">
    <property type="nucleotide sequence ID" value="NZ_BAAAUB010000082.1"/>
</dbReference>
<organism evidence="1 2">
    <name type="scientific">Kitasatospora paracochleata</name>
    <dbReference type="NCBI Taxonomy" id="58354"/>
    <lineage>
        <taxon>Bacteria</taxon>
        <taxon>Bacillati</taxon>
        <taxon>Actinomycetota</taxon>
        <taxon>Actinomycetes</taxon>
        <taxon>Kitasatosporales</taxon>
        <taxon>Streptomycetaceae</taxon>
        <taxon>Kitasatospora</taxon>
    </lineage>
</organism>
<evidence type="ECO:0008006" key="3">
    <source>
        <dbReference type="Google" id="ProtNLM"/>
    </source>
</evidence>